<feature type="domain" description="SAM-dependent methyltransferase TRM5/TYW2-type" evidence="10">
    <location>
        <begin position="36"/>
        <end position="109"/>
    </location>
</feature>
<dbReference type="PROSITE" id="PS51684">
    <property type="entry name" value="SAM_MT_TRM5_TYW2"/>
    <property type="match status" value="1"/>
</dbReference>
<dbReference type="GO" id="GO:0052906">
    <property type="term" value="F:tRNA (guanine(37)-N1)-methyltransferase activity"/>
    <property type="evidence" value="ECO:0007669"/>
    <property type="project" value="UniProtKB-EC"/>
</dbReference>
<feature type="non-terminal residue" evidence="11">
    <location>
        <position position="109"/>
    </location>
</feature>
<keyword evidence="4 11" id="KW-0808">Transferase</keyword>
<evidence type="ECO:0000256" key="7">
    <source>
        <dbReference type="ARBA" id="ARBA00029736"/>
    </source>
</evidence>
<dbReference type="EC" id="2.1.1.228" evidence="1"/>
<gene>
    <name evidence="11" type="ORF">DRO07_03070</name>
</gene>
<evidence type="ECO:0000259" key="10">
    <source>
        <dbReference type="PROSITE" id="PS51684"/>
    </source>
</evidence>
<evidence type="ECO:0000256" key="6">
    <source>
        <dbReference type="ARBA" id="ARBA00022694"/>
    </source>
</evidence>
<protein>
    <recommendedName>
        <fullName evidence="1">tRNA (guanine(37)-N(1))-methyltransferase</fullName>
        <ecNumber evidence="1">2.1.1.228</ecNumber>
    </recommendedName>
    <alternativeName>
        <fullName evidence="7">M1G-methyltransferase</fullName>
    </alternativeName>
    <alternativeName>
        <fullName evidence="8">tRNA [GM37] methyltransferase</fullName>
    </alternativeName>
</protein>
<dbReference type="SUPFAM" id="SSF53335">
    <property type="entry name" value="S-adenosyl-L-methionine-dependent methyltransferases"/>
    <property type="match status" value="1"/>
</dbReference>
<dbReference type="FunFam" id="3.30.300.110:FF:000001">
    <property type="entry name" value="tRNA (guanine(37)-N1)-methyltransferase"/>
    <property type="match status" value="1"/>
</dbReference>
<evidence type="ECO:0000256" key="5">
    <source>
        <dbReference type="ARBA" id="ARBA00022691"/>
    </source>
</evidence>
<accession>A0A497JI02</accession>
<dbReference type="EMBL" id="QMWO01000121">
    <property type="protein sequence ID" value="RLG68785.1"/>
    <property type="molecule type" value="Genomic_DNA"/>
</dbReference>
<organism evidence="11 12">
    <name type="scientific">Candidatus Iainarchaeum sp</name>
    <dbReference type="NCBI Taxonomy" id="3101447"/>
    <lineage>
        <taxon>Archaea</taxon>
        <taxon>Candidatus Iainarchaeota</taxon>
        <taxon>Candidatus Iainarchaeia</taxon>
        <taxon>Candidatus Iainarchaeales</taxon>
        <taxon>Candidatus Iainarchaeaceae</taxon>
        <taxon>Candidatus Iainarchaeum</taxon>
    </lineage>
</organism>
<reference evidence="11 12" key="1">
    <citation type="submission" date="2018-06" db="EMBL/GenBank/DDBJ databases">
        <title>Extensive metabolic versatility and redundancy in microbially diverse, dynamic hydrothermal sediments.</title>
        <authorList>
            <person name="Dombrowski N."/>
            <person name="Teske A."/>
            <person name="Baker B.J."/>
        </authorList>
    </citation>
    <scope>NUCLEOTIDE SEQUENCE [LARGE SCALE GENOMIC DNA]</scope>
    <source>
        <strain evidence="11">B9_G13</strain>
    </source>
</reference>
<dbReference type="GO" id="GO:0030488">
    <property type="term" value="P:tRNA methylation"/>
    <property type="evidence" value="ECO:0007669"/>
    <property type="project" value="UniProtKB-ARBA"/>
</dbReference>
<dbReference type="Gene3D" id="3.30.300.110">
    <property type="entry name" value="Met-10+ protein-like domains"/>
    <property type="match status" value="1"/>
</dbReference>
<evidence type="ECO:0000313" key="12">
    <source>
        <dbReference type="Proteomes" id="UP000277633"/>
    </source>
</evidence>
<evidence type="ECO:0000256" key="9">
    <source>
        <dbReference type="ARBA" id="ARBA00047783"/>
    </source>
</evidence>
<evidence type="ECO:0000256" key="8">
    <source>
        <dbReference type="ARBA" id="ARBA00033392"/>
    </source>
</evidence>
<dbReference type="InterPro" id="IPR029063">
    <property type="entry name" value="SAM-dependent_MTases_sf"/>
</dbReference>
<dbReference type="Pfam" id="PF25133">
    <property type="entry name" value="TYW2_N_2"/>
    <property type="match status" value="1"/>
</dbReference>
<evidence type="ECO:0000256" key="3">
    <source>
        <dbReference type="ARBA" id="ARBA00022603"/>
    </source>
</evidence>
<dbReference type="InterPro" id="IPR056744">
    <property type="entry name" value="TRM5/TYW2-like_N"/>
</dbReference>
<keyword evidence="2" id="KW-0963">Cytoplasm</keyword>
<name>A0A497JI02_9ARCH</name>
<comment type="catalytic activity">
    <reaction evidence="9">
        <text>guanosine(37) in tRNA + S-adenosyl-L-methionine = N(1)-methylguanosine(37) in tRNA + S-adenosyl-L-homocysteine + H(+)</text>
        <dbReference type="Rhea" id="RHEA:36899"/>
        <dbReference type="Rhea" id="RHEA-COMP:10145"/>
        <dbReference type="Rhea" id="RHEA-COMP:10147"/>
        <dbReference type="ChEBI" id="CHEBI:15378"/>
        <dbReference type="ChEBI" id="CHEBI:57856"/>
        <dbReference type="ChEBI" id="CHEBI:59789"/>
        <dbReference type="ChEBI" id="CHEBI:73542"/>
        <dbReference type="ChEBI" id="CHEBI:74269"/>
        <dbReference type="EC" id="2.1.1.228"/>
    </reaction>
</comment>
<proteinExistence type="predicted"/>
<dbReference type="Proteomes" id="UP000277633">
    <property type="component" value="Unassembled WGS sequence"/>
</dbReference>
<dbReference type="AlphaFoldDB" id="A0A497JI02"/>
<evidence type="ECO:0000256" key="4">
    <source>
        <dbReference type="ARBA" id="ARBA00022679"/>
    </source>
</evidence>
<sequence>MDKFEFEIAKKKPRSLKEALQGLLSEEEIEKLVTSFDVIGDIAIIEIPDELLAKKELVGKALLETQPNLKTVARVLSKHIGKFRLRPIEIIAGEHKTITLHKEHGCVFK</sequence>
<keyword evidence="5" id="KW-0949">S-adenosyl-L-methionine</keyword>
<keyword evidence="6" id="KW-0819">tRNA processing</keyword>
<dbReference type="InterPro" id="IPR030382">
    <property type="entry name" value="MeTrfase_TRM5/TYW2"/>
</dbReference>
<comment type="caution">
    <text evidence="11">The sequence shown here is derived from an EMBL/GenBank/DDBJ whole genome shotgun (WGS) entry which is preliminary data.</text>
</comment>
<evidence type="ECO:0000256" key="1">
    <source>
        <dbReference type="ARBA" id="ARBA00012807"/>
    </source>
</evidence>
<keyword evidence="3 11" id="KW-0489">Methyltransferase</keyword>
<evidence type="ECO:0000313" key="11">
    <source>
        <dbReference type="EMBL" id="RLG68785.1"/>
    </source>
</evidence>
<evidence type="ECO:0000256" key="2">
    <source>
        <dbReference type="ARBA" id="ARBA00022490"/>
    </source>
</evidence>